<reference evidence="1" key="1">
    <citation type="submission" date="2019-10" db="EMBL/GenBank/DDBJ databases">
        <title>Draft genome sequece of Microseira wollei NIES-4236.</title>
        <authorList>
            <person name="Yamaguchi H."/>
            <person name="Suzuki S."/>
            <person name="Kawachi M."/>
        </authorList>
    </citation>
    <scope>NUCLEOTIDE SEQUENCE</scope>
    <source>
        <strain evidence="1">NIES-4236</strain>
    </source>
</reference>
<dbReference type="AlphaFoldDB" id="A0AAV3XMH3"/>
<dbReference type="Proteomes" id="UP001050975">
    <property type="component" value="Unassembled WGS sequence"/>
</dbReference>
<organism evidence="1 2">
    <name type="scientific">Microseira wollei NIES-4236</name>
    <dbReference type="NCBI Taxonomy" id="2530354"/>
    <lineage>
        <taxon>Bacteria</taxon>
        <taxon>Bacillati</taxon>
        <taxon>Cyanobacteriota</taxon>
        <taxon>Cyanophyceae</taxon>
        <taxon>Oscillatoriophycideae</taxon>
        <taxon>Aerosakkonematales</taxon>
        <taxon>Aerosakkonemataceae</taxon>
        <taxon>Microseira</taxon>
    </lineage>
</organism>
<proteinExistence type="predicted"/>
<accession>A0AAV3XMH3</accession>
<protein>
    <submittedName>
        <fullName evidence="1">Uncharacterized protein</fullName>
    </submittedName>
</protein>
<name>A0AAV3XMH3_9CYAN</name>
<keyword evidence="2" id="KW-1185">Reference proteome</keyword>
<comment type="caution">
    <text evidence="1">The sequence shown here is derived from an EMBL/GenBank/DDBJ whole genome shotgun (WGS) entry which is preliminary data.</text>
</comment>
<sequence length="55" mass="6256">MQNLRLGTIDIRKNPVSWIVVRKSCEQKIGQATRFYPPNGGRDACPEIYKGLLSH</sequence>
<dbReference type="EMBL" id="BLAY01000294">
    <property type="protein sequence ID" value="GET44117.1"/>
    <property type="molecule type" value="Genomic_DNA"/>
</dbReference>
<evidence type="ECO:0000313" key="1">
    <source>
        <dbReference type="EMBL" id="GET44117.1"/>
    </source>
</evidence>
<evidence type="ECO:0000313" key="2">
    <source>
        <dbReference type="Proteomes" id="UP001050975"/>
    </source>
</evidence>
<gene>
    <name evidence="1" type="ORF">MiSe_89430</name>
</gene>